<dbReference type="InterPro" id="IPR003594">
    <property type="entry name" value="HATPase_dom"/>
</dbReference>
<dbReference type="Gene3D" id="2.130.10.10">
    <property type="entry name" value="YVTN repeat-like/Quinoprotein amine dehydrogenase"/>
    <property type="match status" value="1"/>
</dbReference>
<dbReference type="SMART" id="SM00387">
    <property type="entry name" value="HATPase_c"/>
    <property type="match status" value="1"/>
</dbReference>
<organism evidence="21 22">
    <name type="scientific">Hymenobacter volaticus</name>
    <dbReference type="NCBI Taxonomy" id="2932254"/>
    <lineage>
        <taxon>Bacteria</taxon>
        <taxon>Pseudomonadati</taxon>
        <taxon>Bacteroidota</taxon>
        <taxon>Cytophagia</taxon>
        <taxon>Cytophagales</taxon>
        <taxon>Hymenobacteraceae</taxon>
        <taxon>Hymenobacter</taxon>
    </lineage>
</organism>
<dbReference type="InterPro" id="IPR013783">
    <property type="entry name" value="Ig-like_fold"/>
</dbReference>
<evidence type="ECO:0000256" key="11">
    <source>
        <dbReference type="ARBA" id="ARBA00022741"/>
    </source>
</evidence>
<evidence type="ECO:0000256" key="7">
    <source>
        <dbReference type="ARBA" id="ARBA00022490"/>
    </source>
</evidence>
<sequence length="557" mass="62575">MGRLEWWGLSCYDPATNHFTTFRHDPKNPRSLPNNYVRTVFQDHQGRIWISTGGGGLSCYDAHTGAFTTFRADGRNPRSLSSNSVRSILQDQQGILWIGTEGGGFSRVDDPITGRFTTFRESDGLPNDVVYGIQQDQQGYLWLATNKGIARFAPRTRKFHTFDERDGLLQDEFNAAACHHSAAGVLYFGGVNGLVAFRPEEVHINPLPPPVVLTAFRKFNRPVELPDTVITERRVLRLSPEDKVFSLEFAALNFQIPEKNRYSYQLENFNKQWVPAGNHREATYTNLDPGTYTFRVVATNNDGVLNPQGAALSIIIEPPWHRTWWFQVGLSWVVFGLLFLVYRIRVGQLLTLERVRHGIARDLHDDMGSTLSSISILSQIARNHQRQQRPELAAAILEQIGESSRRMLDAMDDIVWAINPAHDSLDDVTARMRRFASEVLEARGIEFTFRADPSVQGLKLGMEARREFFLLFKEAVNNLAKYAQCQHAIILLAYHHGRLHLTVEDDGVGFDPNSPAQGGGNGLANMRTRATNLSGQLTIETAPGQGTKLHLTMPLGN</sequence>
<evidence type="ECO:0000256" key="9">
    <source>
        <dbReference type="ARBA" id="ARBA00022679"/>
    </source>
</evidence>
<feature type="domain" description="Histidine kinase" evidence="20">
    <location>
        <begin position="362"/>
        <end position="557"/>
    </location>
</feature>
<dbReference type="Pfam" id="PF07730">
    <property type="entry name" value="HisKA_3"/>
    <property type="match status" value="1"/>
</dbReference>
<dbReference type="SUPFAM" id="SSF63829">
    <property type="entry name" value="Calcium-dependent phosphotriesterase"/>
    <property type="match status" value="1"/>
</dbReference>
<keyword evidence="8" id="KW-0597">Phosphoprotein</keyword>
<evidence type="ECO:0000313" key="21">
    <source>
        <dbReference type="EMBL" id="UOQ66893.1"/>
    </source>
</evidence>
<evidence type="ECO:0000256" key="16">
    <source>
        <dbReference type="ARBA" id="ARBA00023014"/>
    </source>
</evidence>
<comment type="function">
    <text evidence="17">Member of the two-component regulatory system NreB/NreC involved in the control of dissimilatory nitrate/nitrite reduction in response to oxygen. NreB functions as a direct oxygen sensor histidine kinase which is autophosphorylated, in the absence of oxygen, probably at the conserved histidine residue, and transfers its phosphate group probably to a conserved aspartate residue of NreC. NreB/NreC activates the expression of the nitrate (narGHJI) and nitrite (nir) reductase operons, as well as the putative nitrate transporter gene narT.</text>
</comment>
<evidence type="ECO:0000256" key="19">
    <source>
        <dbReference type="SAM" id="Phobius"/>
    </source>
</evidence>
<evidence type="ECO:0000256" key="5">
    <source>
        <dbReference type="ARBA" id="ARBA00017322"/>
    </source>
</evidence>
<protein>
    <recommendedName>
        <fullName evidence="5">Oxygen sensor histidine kinase NreB</fullName>
        <ecNumber evidence="4">2.7.13.3</ecNumber>
    </recommendedName>
    <alternativeName>
        <fullName evidence="18">Nitrogen regulation protein B</fullName>
    </alternativeName>
</protein>
<evidence type="ECO:0000256" key="8">
    <source>
        <dbReference type="ARBA" id="ARBA00022553"/>
    </source>
</evidence>
<keyword evidence="15" id="KW-0902">Two-component regulatory system</keyword>
<evidence type="ECO:0000256" key="10">
    <source>
        <dbReference type="ARBA" id="ARBA00022723"/>
    </source>
</evidence>
<evidence type="ECO:0000256" key="6">
    <source>
        <dbReference type="ARBA" id="ARBA00022485"/>
    </source>
</evidence>
<dbReference type="GO" id="GO:0016301">
    <property type="term" value="F:kinase activity"/>
    <property type="evidence" value="ECO:0007669"/>
    <property type="project" value="UniProtKB-KW"/>
</dbReference>
<keyword evidence="19" id="KW-1133">Transmembrane helix</keyword>
<evidence type="ECO:0000256" key="2">
    <source>
        <dbReference type="ARBA" id="ARBA00001966"/>
    </source>
</evidence>
<keyword evidence="12 21" id="KW-0418">Kinase</keyword>
<evidence type="ECO:0000256" key="15">
    <source>
        <dbReference type="ARBA" id="ARBA00023012"/>
    </source>
</evidence>
<keyword evidence="19" id="KW-0472">Membrane</keyword>
<evidence type="ECO:0000256" key="12">
    <source>
        <dbReference type="ARBA" id="ARBA00022777"/>
    </source>
</evidence>
<dbReference type="Pfam" id="PF02518">
    <property type="entry name" value="HATPase_c"/>
    <property type="match status" value="1"/>
</dbReference>
<evidence type="ECO:0000256" key="3">
    <source>
        <dbReference type="ARBA" id="ARBA00004496"/>
    </source>
</evidence>
<dbReference type="InterPro" id="IPR015943">
    <property type="entry name" value="WD40/YVTN_repeat-like_dom_sf"/>
</dbReference>
<keyword evidence="10" id="KW-0479">Metal-binding</keyword>
<dbReference type="InterPro" id="IPR036890">
    <property type="entry name" value="HATPase_C_sf"/>
</dbReference>
<dbReference type="Proteomes" id="UP000830401">
    <property type="component" value="Chromosome"/>
</dbReference>
<evidence type="ECO:0000256" key="1">
    <source>
        <dbReference type="ARBA" id="ARBA00000085"/>
    </source>
</evidence>
<dbReference type="Gene3D" id="2.60.40.10">
    <property type="entry name" value="Immunoglobulins"/>
    <property type="match status" value="1"/>
</dbReference>
<accession>A0ABY4G7L8</accession>
<evidence type="ECO:0000313" key="22">
    <source>
        <dbReference type="Proteomes" id="UP000830401"/>
    </source>
</evidence>
<comment type="cofactor">
    <cofactor evidence="2">
        <name>[4Fe-4S] cluster</name>
        <dbReference type="ChEBI" id="CHEBI:49883"/>
    </cofactor>
</comment>
<dbReference type="PANTHER" id="PTHR24421:SF10">
    <property type="entry name" value="NITRATE_NITRITE SENSOR PROTEIN NARQ"/>
    <property type="match status" value="1"/>
</dbReference>
<keyword evidence="16" id="KW-0411">Iron-sulfur</keyword>
<dbReference type="InterPro" id="IPR004358">
    <property type="entry name" value="Sig_transdc_His_kin-like_C"/>
</dbReference>
<keyword evidence="19" id="KW-0812">Transmembrane</keyword>
<keyword evidence="13" id="KW-0067">ATP-binding</keyword>
<dbReference type="Gene3D" id="1.20.5.1930">
    <property type="match status" value="1"/>
</dbReference>
<keyword evidence="22" id="KW-1185">Reference proteome</keyword>
<dbReference type="Gene3D" id="3.30.565.10">
    <property type="entry name" value="Histidine kinase-like ATPase, C-terminal domain"/>
    <property type="match status" value="1"/>
</dbReference>
<dbReference type="PANTHER" id="PTHR24421">
    <property type="entry name" value="NITRATE/NITRITE SENSOR PROTEIN NARX-RELATED"/>
    <property type="match status" value="1"/>
</dbReference>
<name>A0ABY4G7L8_9BACT</name>
<keyword evidence="9" id="KW-0808">Transferase</keyword>
<reference evidence="21" key="1">
    <citation type="submission" date="2022-04" db="EMBL/GenBank/DDBJ databases">
        <title>Hymenobacter sp. isolated from the air.</title>
        <authorList>
            <person name="Won M."/>
            <person name="Lee C.-M."/>
            <person name="Woen H.-Y."/>
            <person name="Kwon S.-W."/>
        </authorList>
    </citation>
    <scope>NUCLEOTIDE SEQUENCE</scope>
    <source>
        <strain evidence="21">5420S-77</strain>
    </source>
</reference>
<evidence type="ECO:0000256" key="14">
    <source>
        <dbReference type="ARBA" id="ARBA00023004"/>
    </source>
</evidence>
<evidence type="ECO:0000256" key="18">
    <source>
        <dbReference type="ARBA" id="ARBA00030800"/>
    </source>
</evidence>
<feature type="transmembrane region" description="Helical" evidence="19">
    <location>
        <begin position="324"/>
        <end position="344"/>
    </location>
</feature>
<dbReference type="Pfam" id="PF07494">
    <property type="entry name" value="Reg_prop"/>
    <property type="match status" value="3"/>
</dbReference>
<proteinExistence type="predicted"/>
<dbReference type="EC" id="2.7.13.3" evidence="4"/>
<dbReference type="InterPro" id="IPR050482">
    <property type="entry name" value="Sensor_HK_TwoCompSys"/>
</dbReference>
<dbReference type="InterPro" id="IPR011123">
    <property type="entry name" value="Y_Y_Y"/>
</dbReference>
<keyword evidence="14" id="KW-0408">Iron</keyword>
<evidence type="ECO:0000259" key="20">
    <source>
        <dbReference type="PROSITE" id="PS50109"/>
    </source>
</evidence>
<dbReference type="EMBL" id="CP095061">
    <property type="protein sequence ID" value="UOQ66893.1"/>
    <property type="molecule type" value="Genomic_DNA"/>
</dbReference>
<dbReference type="InterPro" id="IPR011110">
    <property type="entry name" value="Reg_prop"/>
</dbReference>
<dbReference type="Pfam" id="PF07495">
    <property type="entry name" value="Y_Y_Y"/>
    <property type="match status" value="1"/>
</dbReference>
<dbReference type="PROSITE" id="PS50109">
    <property type="entry name" value="HIS_KIN"/>
    <property type="match status" value="1"/>
</dbReference>
<comment type="catalytic activity">
    <reaction evidence="1">
        <text>ATP + protein L-histidine = ADP + protein N-phospho-L-histidine.</text>
        <dbReference type="EC" id="2.7.13.3"/>
    </reaction>
</comment>
<keyword evidence="7" id="KW-0963">Cytoplasm</keyword>
<dbReference type="CDD" id="cd00146">
    <property type="entry name" value="PKD"/>
    <property type="match status" value="1"/>
</dbReference>
<dbReference type="PRINTS" id="PR00344">
    <property type="entry name" value="BCTRLSENSOR"/>
</dbReference>
<dbReference type="InterPro" id="IPR011712">
    <property type="entry name" value="Sig_transdc_His_kin_sub3_dim/P"/>
</dbReference>
<evidence type="ECO:0000256" key="13">
    <source>
        <dbReference type="ARBA" id="ARBA00022840"/>
    </source>
</evidence>
<evidence type="ECO:0000256" key="4">
    <source>
        <dbReference type="ARBA" id="ARBA00012438"/>
    </source>
</evidence>
<comment type="subcellular location">
    <subcellularLocation>
        <location evidence="3">Cytoplasm</location>
    </subcellularLocation>
</comment>
<dbReference type="SUPFAM" id="SSF55874">
    <property type="entry name" value="ATPase domain of HSP90 chaperone/DNA topoisomerase II/histidine kinase"/>
    <property type="match status" value="1"/>
</dbReference>
<dbReference type="CDD" id="cd16917">
    <property type="entry name" value="HATPase_UhpB-NarQ-NarX-like"/>
    <property type="match status" value="1"/>
</dbReference>
<evidence type="ECO:0000256" key="17">
    <source>
        <dbReference type="ARBA" id="ARBA00024827"/>
    </source>
</evidence>
<keyword evidence="11" id="KW-0547">Nucleotide-binding</keyword>
<keyword evidence="6" id="KW-0004">4Fe-4S</keyword>
<dbReference type="RefSeq" id="WP_245121548.1">
    <property type="nucleotide sequence ID" value="NZ_CP095061.1"/>
</dbReference>
<dbReference type="InterPro" id="IPR005467">
    <property type="entry name" value="His_kinase_dom"/>
</dbReference>
<gene>
    <name evidence="21" type="ORF">MUN86_02970</name>
</gene>